<feature type="compositionally biased region" description="Basic and acidic residues" evidence="1">
    <location>
        <begin position="499"/>
        <end position="526"/>
    </location>
</feature>
<evidence type="ECO:0000256" key="1">
    <source>
        <dbReference type="SAM" id="MobiDB-lite"/>
    </source>
</evidence>
<name>A0A814SIG8_ADIRI</name>
<proteinExistence type="predicted"/>
<dbReference type="Proteomes" id="UP000663828">
    <property type="component" value="Unassembled WGS sequence"/>
</dbReference>
<feature type="compositionally biased region" description="Basic residues" evidence="1">
    <location>
        <begin position="435"/>
        <end position="445"/>
    </location>
</feature>
<feature type="compositionally biased region" description="Basic and acidic residues" evidence="1">
    <location>
        <begin position="480"/>
        <end position="489"/>
    </location>
</feature>
<feature type="compositionally biased region" description="Basic residues" evidence="1">
    <location>
        <begin position="558"/>
        <end position="570"/>
    </location>
</feature>
<feature type="compositionally biased region" description="Basic residues" evidence="1">
    <location>
        <begin position="628"/>
        <end position="640"/>
    </location>
</feature>
<feature type="region of interest" description="Disordered" evidence="1">
    <location>
        <begin position="399"/>
        <end position="660"/>
    </location>
</feature>
<dbReference type="EMBL" id="CAJNOJ010000023">
    <property type="protein sequence ID" value="CAF0857272.1"/>
    <property type="molecule type" value="Genomic_DNA"/>
</dbReference>
<keyword evidence="4" id="KW-1185">Reference proteome</keyword>
<feature type="compositionally biased region" description="Polar residues" evidence="1">
    <location>
        <begin position="647"/>
        <end position="660"/>
    </location>
</feature>
<evidence type="ECO:0000313" key="2">
    <source>
        <dbReference type="EMBL" id="CAF0857272.1"/>
    </source>
</evidence>
<organism evidence="3 4">
    <name type="scientific">Adineta ricciae</name>
    <name type="common">Rotifer</name>
    <dbReference type="NCBI Taxonomy" id="249248"/>
    <lineage>
        <taxon>Eukaryota</taxon>
        <taxon>Metazoa</taxon>
        <taxon>Spiralia</taxon>
        <taxon>Gnathifera</taxon>
        <taxon>Rotifera</taxon>
        <taxon>Eurotatoria</taxon>
        <taxon>Bdelloidea</taxon>
        <taxon>Adinetida</taxon>
        <taxon>Adinetidae</taxon>
        <taxon>Adineta</taxon>
    </lineage>
</organism>
<evidence type="ECO:0000313" key="4">
    <source>
        <dbReference type="Proteomes" id="UP000663828"/>
    </source>
</evidence>
<comment type="caution">
    <text evidence="3">The sequence shown here is derived from an EMBL/GenBank/DDBJ whole genome shotgun (WGS) entry which is preliminary data.</text>
</comment>
<dbReference type="EMBL" id="CAJNOR010001469">
    <property type="protein sequence ID" value="CAF1148518.1"/>
    <property type="molecule type" value="Genomic_DNA"/>
</dbReference>
<dbReference type="Proteomes" id="UP000663852">
    <property type="component" value="Unassembled WGS sequence"/>
</dbReference>
<feature type="region of interest" description="Disordered" evidence="1">
    <location>
        <begin position="304"/>
        <end position="329"/>
    </location>
</feature>
<reference evidence="3" key="1">
    <citation type="submission" date="2021-02" db="EMBL/GenBank/DDBJ databases">
        <authorList>
            <person name="Nowell W R."/>
        </authorList>
    </citation>
    <scope>NUCLEOTIDE SEQUENCE</scope>
</reference>
<gene>
    <name evidence="2" type="ORF">EDS130_LOCUS7622</name>
    <name evidence="3" type="ORF">XAT740_LOCUS20819</name>
</gene>
<protein>
    <submittedName>
        <fullName evidence="3">Uncharacterized protein</fullName>
    </submittedName>
</protein>
<feature type="compositionally biased region" description="Low complexity" evidence="1">
    <location>
        <begin position="468"/>
        <end position="478"/>
    </location>
</feature>
<sequence>MTVLNRTVFDIPLTWNRSRFESTRNQCRIARKLIETSINAQYEKQMRGIFSRNIEIDENINEINQRLSKCHDKLLLLDNMIELASQSLRIYFDRRMDHVRAIVKEHCDIIQQIIGEEAEHWKEIHAVMNQNLLHPGDLRSRNNNYPRVVQKSPGSNIDTIDEETNELLVNGKTLTPLLTQMIRKSRIQSKRLTLVPSTKANVPLEQGYSVPRKEERVSMHIIPLSTTRQPLQIVDTTFVVKPEETMFEGEMQHDDDEPNGTYRAGNQNFCSHLYVNQPETLLIDSQPNIPTRLCFSPTMLQEATQSSDDNVHERSLSPSSNYSESEHHRGTIKTLLLPIDQNRTHVKQYIEDTRRVGQTFLLDVVKTEQQFDHIQREYIRPTIPDDDVMIINATKQFKSTAEPISHPTNDTQIANGSSENQPQSSTVQETVPVKSRTRATTKTKTKSVIVSARKTRSATKVLAEREATAAVVSAATTAKPSRDKSTENKRKTRKRKQSKSNDRPAKSSDDENEQRRSSSTRDGDTKRKTKRRKKSKSDPRHRDDSDEDDDNNNNIQVNKRRRARKQSKSKQVKDQPEKSNENEHQSTRKKIKNAKESTVQSESENEKTATKHKSTKSSTNDINEEKKSKVKRQKQKTKKSKKDDMEQTPQQHSTQSLARK</sequence>
<feature type="compositionally biased region" description="Polar residues" evidence="1">
    <location>
        <begin position="406"/>
        <end position="429"/>
    </location>
</feature>
<accession>A0A814SIG8</accession>
<feature type="compositionally biased region" description="Basic and acidic residues" evidence="1">
    <location>
        <begin position="571"/>
        <end position="586"/>
    </location>
</feature>
<dbReference type="AlphaFoldDB" id="A0A814SIG8"/>
<evidence type="ECO:0000313" key="3">
    <source>
        <dbReference type="EMBL" id="CAF1148518.1"/>
    </source>
</evidence>
<dbReference type="OrthoDB" id="10065052at2759"/>